<keyword evidence="3" id="KW-0539">Nucleus</keyword>
<evidence type="ECO:0000256" key="1">
    <source>
        <dbReference type="ARBA" id="ARBA00004123"/>
    </source>
</evidence>
<dbReference type="GO" id="GO:0005634">
    <property type="term" value="C:nucleus"/>
    <property type="evidence" value="ECO:0007669"/>
    <property type="project" value="UniProtKB-SubCell"/>
</dbReference>
<feature type="region of interest" description="Disordered" evidence="4">
    <location>
        <begin position="103"/>
        <end position="142"/>
    </location>
</feature>
<keyword evidence="2" id="KW-0479">Metal-binding</keyword>
<dbReference type="Proteomes" id="UP000053424">
    <property type="component" value="Unassembled WGS sequence"/>
</dbReference>
<dbReference type="GO" id="GO:0000981">
    <property type="term" value="F:DNA-binding transcription factor activity, RNA polymerase II-specific"/>
    <property type="evidence" value="ECO:0007669"/>
    <property type="project" value="InterPro"/>
</dbReference>
<evidence type="ECO:0000256" key="2">
    <source>
        <dbReference type="ARBA" id="ARBA00022723"/>
    </source>
</evidence>
<reference evidence="7" key="2">
    <citation type="submission" date="2015-01" db="EMBL/GenBank/DDBJ databases">
        <title>Evolutionary Origins and Diversification of the Mycorrhizal Mutualists.</title>
        <authorList>
            <consortium name="DOE Joint Genome Institute"/>
            <consortium name="Mycorrhizal Genomics Consortium"/>
            <person name="Kohler A."/>
            <person name="Kuo A."/>
            <person name="Nagy L.G."/>
            <person name="Floudas D."/>
            <person name="Copeland A."/>
            <person name="Barry K.W."/>
            <person name="Cichocki N."/>
            <person name="Veneault-Fourrey C."/>
            <person name="LaButti K."/>
            <person name="Lindquist E.A."/>
            <person name="Lipzen A."/>
            <person name="Lundell T."/>
            <person name="Morin E."/>
            <person name="Murat C."/>
            <person name="Riley R."/>
            <person name="Ohm R."/>
            <person name="Sun H."/>
            <person name="Tunlid A."/>
            <person name="Henrissat B."/>
            <person name="Grigoriev I.V."/>
            <person name="Hibbett D.S."/>
            <person name="Martin F."/>
        </authorList>
    </citation>
    <scope>NUCLEOTIDE SEQUENCE [LARGE SCALE GENOMIC DNA]</scope>
    <source>
        <strain evidence="7">h7</strain>
    </source>
</reference>
<dbReference type="Gene3D" id="4.10.240.10">
    <property type="entry name" value="Zn(2)-C6 fungal-type DNA-binding domain"/>
    <property type="match status" value="1"/>
</dbReference>
<dbReference type="PROSITE" id="PS00463">
    <property type="entry name" value="ZN2_CY6_FUNGAL_1"/>
    <property type="match status" value="1"/>
</dbReference>
<dbReference type="SMART" id="SM00066">
    <property type="entry name" value="GAL4"/>
    <property type="match status" value="1"/>
</dbReference>
<dbReference type="PROSITE" id="PS50048">
    <property type="entry name" value="ZN2_CY6_FUNGAL_2"/>
    <property type="match status" value="1"/>
</dbReference>
<dbReference type="InterPro" id="IPR050613">
    <property type="entry name" value="Sec_Metabolite_Reg"/>
</dbReference>
<dbReference type="GO" id="GO:0003677">
    <property type="term" value="F:DNA binding"/>
    <property type="evidence" value="ECO:0007669"/>
    <property type="project" value="InterPro"/>
</dbReference>
<dbReference type="GO" id="GO:0008270">
    <property type="term" value="F:zinc ion binding"/>
    <property type="evidence" value="ECO:0007669"/>
    <property type="project" value="InterPro"/>
</dbReference>
<gene>
    <name evidence="6" type="ORF">M413DRAFT_78578</name>
</gene>
<feature type="compositionally biased region" description="Basic and acidic residues" evidence="4">
    <location>
        <begin position="103"/>
        <end position="114"/>
    </location>
</feature>
<dbReference type="CDD" id="cd00067">
    <property type="entry name" value="GAL4"/>
    <property type="match status" value="1"/>
</dbReference>
<dbReference type="CDD" id="cd12148">
    <property type="entry name" value="fungal_TF_MHR"/>
    <property type="match status" value="1"/>
</dbReference>
<proteinExistence type="predicted"/>
<dbReference type="AlphaFoldDB" id="A0A0C3BHH3"/>
<dbReference type="InterPro" id="IPR001138">
    <property type="entry name" value="Zn2Cys6_DnaBD"/>
</dbReference>
<evidence type="ECO:0000313" key="6">
    <source>
        <dbReference type="EMBL" id="KIM36145.1"/>
    </source>
</evidence>
<dbReference type="SUPFAM" id="SSF57701">
    <property type="entry name" value="Zn2/Cys6 DNA-binding domain"/>
    <property type="match status" value="1"/>
</dbReference>
<comment type="subcellular location">
    <subcellularLocation>
        <location evidence="1">Nucleus</location>
    </subcellularLocation>
</comment>
<dbReference type="PANTHER" id="PTHR31001:SF56">
    <property type="entry name" value="ZN(2)-C6 FUNGAL-TYPE DOMAIN-CONTAINING PROTEIN"/>
    <property type="match status" value="1"/>
</dbReference>
<protein>
    <recommendedName>
        <fullName evidence="5">Zn(2)-C6 fungal-type domain-containing protein</fullName>
    </recommendedName>
</protein>
<feature type="compositionally biased region" description="Acidic residues" evidence="4">
    <location>
        <begin position="115"/>
        <end position="129"/>
    </location>
</feature>
<accession>A0A0C3BHH3</accession>
<dbReference type="HOGENOM" id="CLU_007340_4_3_1"/>
<dbReference type="OrthoDB" id="424974at2759"/>
<evidence type="ECO:0000313" key="7">
    <source>
        <dbReference type="Proteomes" id="UP000053424"/>
    </source>
</evidence>
<reference evidence="6 7" key="1">
    <citation type="submission" date="2014-04" db="EMBL/GenBank/DDBJ databases">
        <authorList>
            <consortium name="DOE Joint Genome Institute"/>
            <person name="Kuo A."/>
            <person name="Gay G."/>
            <person name="Dore J."/>
            <person name="Kohler A."/>
            <person name="Nagy L.G."/>
            <person name="Floudas D."/>
            <person name="Copeland A."/>
            <person name="Barry K.W."/>
            <person name="Cichocki N."/>
            <person name="Veneault-Fourrey C."/>
            <person name="LaButti K."/>
            <person name="Lindquist E.A."/>
            <person name="Lipzen A."/>
            <person name="Lundell T."/>
            <person name="Morin E."/>
            <person name="Murat C."/>
            <person name="Sun H."/>
            <person name="Tunlid A."/>
            <person name="Henrissat B."/>
            <person name="Grigoriev I.V."/>
            <person name="Hibbett D.S."/>
            <person name="Martin F."/>
            <person name="Nordberg H.P."/>
            <person name="Cantor M.N."/>
            <person name="Hua S.X."/>
        </authorList>
    </citation>
    <scope>NUCLEOTIDE SEQUENCE [LARGE SCALE GENOMIC DNA]</scope>
    <source>
        <strain evidence="7">h7</strain>
    </source>
</reference>
<dbReference type="InterPro" id="IPR007219">
    <property type="entry name" value="XnlR_reg_dom"/>
</dbReference>
<dbReference type="PANTHER" id="PTHR31001">
    <property type="entry name" value="UNCHARACTERIZED TRANSCRIPTIONAL REGULATORY PROTEIN"/>
    <property type="match status" value="1"/>
</dbReference>
<dbReference type="EMBL" id="KN831808">
    <property type="protein sequence ID" value="KIM36145.1"/>
    <property type="molecule type" value="Genomic_DNA"/>
</dbReference>
<sequence length="633" mass="70090">MVASDSLAIAAKLRVPTKATRRIKGEIACAECRRLKVRCDRTIPCSTCVKRGCGALCPNGTIPPGEGSRFVLAATDHLRHKMLRMESRMRSLEDVIAIIHSSESDQPHPLLESREEIEEEEVDSAEEEAPQSPPARRDARGTLWTDGQGGSLFFGPSGGSEKIPNQKAGLFLQELDPSYLSPEINHCYQSFPFTPPNVLASSMQPMIESFLPSLDRAVTICNTFLELSWMIHIVSRNKLVNELIPIVYKQAPVPYGPHDLALLLVVLAIGSLVDLDLPPYSFEAQHYYRLSRATLALQPILGAQSVVTIKVLHLMSIYNGMSGKESNLEQSYVLLDLAGQVALRVCFVSNIDPSMWSFDAREAYDRRAYFWSLMSGVLWQSLVTGRPPSLLTPSIDCRIPTLEDEKAFQEGEIPIGFGIWGFKATSECLVPLVRATLSINPPTYETIMELDGKIRQLALPRTDTAISIGKSHYQELMLLSLHRPYFAQAMTEYADNPLSNPYSQSVRAAYSSACIVLQDTRAQFLSMPELCARVWRNWSSTFSAALVVGTAAIRGVQLHLDPAPLAEFEATCNFFANASETSNRAARALVRNLCRFFSCECNIHEIIVGTADHAQKGLRCTQIFSGERKAGTD</sequence>
<dbReference type="STRING" id="686832.A0A0C3BHH3"/>
<dbReference type="InterPro" id="IPR036864">
    <property type="entry name" value="Zn2-C6_fun-type_DNA-bd_sf"/>
</dbReference>
<evidence type="ECO:0000256" key="4">
    <source>
        <dbReference type="SAM" id="MobiDB-lite"/>
    </source>
</evidence>
<dbReference type="Pfam" id="PF04082">
    <property type="entry name" value="Fungal_trans"/>
    <property type="match status" value="1"/>
</dbReference>
<name>A0A0C3BHH3_HEBCY</name>
<dbReference type="Pfam" id="PF00172">
    <property type="entry name" value="Zn_clus"/>
    <property type="match status" value="1"/>
</dbReference>
<dbReference type="GO" id="GO:0006351">
    <property type="term" value="P:DNA-templated transcription"/>
    <property type="evidence" value="ECO:0007669"/>
    <property type="project" value="InterPro"/>
</dbReference>
<organism evidence="6 7">
    <name type="scientific">Hebeloma cylindrosporum</name>
    <dbReference type="NCBI Taxonomy" id="76867"/>
    <lineage>
        <taxon>Eukaryota</taxon>
        <taxon>Fungi</taxon>
        <taxon>Dikarya</taxon>
        <taxon>Basidiomycota</taxon>
        <taxon>Agaricomycotina</taxon>
        <taxon>Agaricomycetes</taxon>
        <taxon>Agaricomycetidae</taxon>
        <taxon>Agaricales</taxon>
        <taxon>Agaricineae</taxon>
        <taxon>Hymenogastraceae</taxon>
        <taxon>Hebeloma</taxon>
    </lineage>
</organism>
<evidence type="ECO:0000259" key="5">
    <source>
        <dbReference type="PROSITE" id="PS50048"/>
    </source>
</evidence>
<keyword evidence="7" id="KW-1185">Reference proteome</keyword>
<evidence type="ECO:0000256" key="3">
    <source>
        <dbReference type="ARBA" id="ARBA00023242"/>
    </source>
</evidence>
<feature type="domain" description="Zn(2)-C6 fungal-type" evidence="5">
    <location>
        <begin position="28"/>
        <end position="57"/>
    </location>
</feature>